<dbReference type="SMART" id="SM00387">
    <property type="entry name" value="HATPase_c"/>
    <property type="match status" value="1"/>
</dbReference>
<dbReference type="CDD" id="cd00082">
    <property type="entry name" value="HisKA"/>
    <property type="match status" value="1"/>
</dbReference>
<evidence type="ECO:0000256" key="1">
    <source>
        <dbReference type="ARBA" id="ARBA00000085"/>
    </source>
</evidence>
<keyword evidence="8" id="KW-1185">Reference proteome</keyword>
<sequence length="410" mass="46733">MLPTLSLSDILLLAVLALLFSLIPLFFFFLYRFRNRPSQNRESPRNDEENELSFLKSEIARQEKQIQQLNLAYDDALLYIQDLKTNLIFNQKMSQIGKLFAGIAHELNNPISAIKASTDTVIETITHEIQNIAKAKEILVSIEESEIEQLIETVLKNKNFSAVSSYTERREQKKKLKTILESHNLDPSEEDLEKILDTGLIEPNDGDLSLLYHKNTALKNYILSVRNLNQHLSIIQIATDRAASILLALKKFSKSSRREISEVKFKLCENIETVLTIYQYQMRGKVSLTKTITCDALLLGFPEELYQVWTNLILNALQAMKFNGNIMIYTKVLNENWVEVRIRDNGPGIPIDLQKKIFDADFTTKNLGEGSGLGLQISKSIIEKHRGTISVISDPGKTEFIIQLPVLEFC</sequence>
<dbReference type="InterPro" id="IPR004358">
    <property type="entry name" value="Sig_transdc_His_kin-like_C"/>
</dbReference>
<dbReference type="PRINTS" id="PR00344">
    <property type="entry name" value="BCTRLSENSOR"/>
</dbReference>
<name>A0A2P2DZK7_9LEPT</name>
<feature type="domain" description="Histidine kinase" evidence="6">
    <location>
        <begin position="102"/>
        <end position="408"/>
    </location>
</feature>
<dbReference type="InterPro" id="IPR005467">
    <property type="entry name" value="His_kinase_dom"/>
</dbReference>
<dbReference type="Gene3D" id="1.10.287.130">
    <property type="match status" value="1"/>
</dbReference>
<evidence type="ECO:0000256" key="2">
    <source>
        <dbReference type="ARBA" id="ARBA00012438"/>
    </source>
</evidence>
<keyword evidence="5" id="KW-0472">Membrane</keyword>
<comment type="caution">
    <text evidence="7">The sequence shown here is derived from an EMBL/GenBank/DDBJ whole genome shotgun (WGS) entry which is preliminary data.</text>
</comment>
<dbReference type="PANTHER" id="PTHR43065">
    <property type="entry name" value="SENSOR HISTIDINE KINASE"/>
    <property type="match status" value="1"/>
</dbReference>
<dbReference type="SUPFAM" id="SSF47384">
    <property type="entry name" value="Homodimeric domain of signal transducing histidine kinase"/>
    <property type="match status" value="1"/>
</dbReference>
<gene>
    <name evidence="7" type="ORF">LPTSP4_15830</name>
</gene>
<dbReference type="OrthoDB" id="9815750at2"/>
<dbReference type="Gene3D" id="3.30.565.10">
    <property type="entry name" value="Histidine kinase-like ATPase, C-terminal domain"/>
    <property type="match status" value="1"/>
</dbReference>
<keyword evidence="3" id="KW-0597">Phosphoprotein</keyword>
<dbReference type="SUPFAM" id="SSF55874">
    <property type="entry name" value="ATPase domain of HSP90 chaperone/DNA topoisomerase II/histidine kinase"/>
    <property type="match status" value="1"/>
</dbReference>
<organism evidence="7 8">
    <name type="scientific">Leptospira ryugenii</name>
    <dbReference type="NCBI Taxonomy" id="1917863"/>
    <lineage>
        <taxon>Bacteria</taxon>
        <taxon>Pseudomonadati</taxon>
        <taxon>Spirochaetota</taxon>
        <taxon>Spirochaetia</taxon>
        <taxon>Leptospirales</taxon>
        <taxon>Leptospiraceae</taxon>
        <taxon>Leptospira</taxon>
    </lineage>
</organism>
<keyword evidence="5" id="KW-1133">Transmembrane helix</keyword>
<dbReference type="EC" id="2.7.13.3" evidence="2"/>
<dbReference type="Pfam" id="PF02518">
    <property type="entry name" value="HATPase_c"/>
    <property type="match status" value="1"/>
</dbReference>
<dbReference type="InterPro" id="IPR036890">
    <property type="entry name" value="HATPase_C_sf"/>
</dbReference>
<evidence type="ECO:0000313" key="7">
    <source>
        <dbReference type="EMBL" id="GBF50062.1"/>
    </source>
</evidence>
<protein>
    <recommendedName>
        <fullName evidence="2">histidine kinase</fullName>
        <ecNumber evidence="2">2.7.13.3</ecNumber>
    </recommendedName>
</protein>
<dbReference type="AlphaFoldDB" id="A0A2P2DZK7"/>
<dbReference type="EMBL" id="BFBB01000003">
    <property type="protein sequence ID" value="GBF50062.1"/>
    <property type="molecule type" value="Genomic_DNA"/>
</dbReference>
<dbReference type="Proteomes" id="UP000245133">
    <property type="component" value="Unassembled WGS sequence"/>
</dbReference>
<dbReference type="RefSeq" id="WP_108975483.1">
    <property type="nucleotide sequence ID" value="NZ_BFBB01000003.1"/>
</dbReference>
<keyword evidence="5" id="KW-0812">Transmembrane</keyword>
<dbReference type="InterPro" id="IPR003661">
    <property type="entry name" value="HisK_dim/P_dom"/>
</dbReference>
<dbReference type="PANTHER" id="PTHR43065:SF48">
    <property type="entry name" value="HISTIDINE KINASE"/>
    <property type="match status" value="1"/>
</dbReference>
<evidence type="ECO:0000256" key="3">
    <source>
        <dbReference type="ARBA" id="ARBA00022553"/>
    </source>
</evidence>
<proteinExistence type="predicted"/>
<feature type="transmembrane region" description="Helical" evidence="5">
    <location>
        <begin position="12"/>
        <end position="31"/>
    </location>
</feature>
<evidence type="ECO:0000256" key="4">
    <source>
        <dbReference type="SAM" id="Coils"/>
    </source>
</evidence>
<evidence type="ECO:0000256" key="5">
    <source>
        <dbReference type="SAM" id="Phobius"/>
    </source>
</evidence>
<dbReference type="InterPro" id="IPR036097">
    <property type="entry name" value="HisK_dim/P_sf"/>
</dbReference>
<accession>A0A2P2DZK7</accession>
<evidence type="ECO:0000259" key="6">
    <source>
        <dbReference type="PROSITE" id="PS50109"/>
    </source>
</evidence>
<dbReference type="PROSITE" id="PS50109">
    <property type="entry name" value="HIS_KIN"/>
    <property type="match status" value="1"/>
</dbReference>
<keyword evidence="4" id="KW-0175">Coiled coil</keyword>
<feature type="coiled-coil region" evidence="4">
    <location>
        <begin position="45"/>
        <end position="72"/>
    </location>
</feature>
<comment type="catalytic activity">
    <reaction evidence="1">
        <text>ATP + protein L-histidine = ADP + protein N-phospho-L-histidine.</text>
        <dbReference type="EC" id="2.7.13.3"/>
    </reaction>
</comment>
<evidence type="ECO:0000313" key="8">
    <source>
        <dbReference type="Proteomes" id="UP000245133"/>
    </source>
</evidence>
<dbReference type="GO" id="GO:0000155">
    <property type="term" value="F:phosphorelay sensor kinase activity"/>
    <property type="evidence" value="ECO:0007669"/>
    <property type="project" value="InterPro"/>
</dbReference>
<reference evidence="7 8" key="1">
    <citation type="submission" date="2018-02" db="EMBL/GenBank/DDBJ databases">
        <title>Novel Leptospira species isolated from soil and water in Japan.</title>
        <authorList>
            <person name="Nakao R."/>
            <person name="Masuzawa T."/>
        </authorList>
    </citation>
    <scope>NUCLEOTIDE SEQUENCE [LARGE SCALE GENOMIC DNA]</scope>
    <source>
        <strain evidence="7 8">YH101</strain>
    </source>
</reference>
<dbReference type="InterPro" id="IPR003594">
    <property type="entry name" value="HATPase_dom"/>
</dbReference>